<accession>A0ABW0K1R6</accession>
<keyword evidence="7" id="KW-1133">Transmembrane helix</keyword>
<feature type="domain" description="HAMP" evidence="9">
    <location>
        <begin position="222"/>
        <end position="275"/>
    </location>
</feature>
<organism evidence="10 11">
    <name type="scientific">Paenibacillus aestuarii</name>
    <dbReference type="NCBI Taxonomy" id="516965"/>
    <lineage>
        <taxon>Bacteria</taxon>
        <taxon>Bacillati</taxon>
        <taxon>Bacillota</taxon>
        <taxon>Bacilli</taxon>
        <taxon>Bacillales</taxon>
        <taxon>Paenibacillaceae</taxon>
        <taxon>Paenibacillus</taxon>
    </lineage>
</organism>
<proteinExistence type="inferred from homology"/>
<comment type="subcellular location">
    <subcellularLocation>
        <location evidence="1">Cell membrane</location>
    </subcellularLocation>
</comment>
<dbReference type="SMART" id="SM00304">
    <property type="entry name" value="HAMP"/>
    <property type="match status" value="1"/>
</dbReference>
<evidence type="ECO:0000256" key="4">
    <source>
        <dbReference type="ARBA" id="ARBA00023224"/>
    </source>
</evidence>
<name>A0ABW0K1R6_9BACL</name>
<evidence type="ECO:0000256" key="2">
    <source>
        <dbReference type="ARBA" id="ARBA00022475"/>
    </source>
</evidence>
<dbReference type="SUPFAM" id="SSF58104">
    <property type="entry name" value="Methyl-accepting chemotaxis protein (MCP) signaling domain"/>
    <property type="match status" value="1"/>
</dbReference>
<evidence type="ECO:0000256" key="1">
    <source>
        <dbReference type="ARBA" id="ARBA00004236"/>
    </source>
</evidence>
<comment type="similarity">
    <text evidence="5">Belongs to the methyl-accepting chemotaxis (MCP) protein family.</text>
</comment>
<dbReference type="CDD" id="cd06225">
    <property type="entry name" value="HAMP"/>
    <property type="match status" value="1"/>
</dbReference>
<feature type="domain" description="Methyl-accepting transducer" evidence="8">
    <location>
        <begin position="294"/>
        <end position="530"/>
    </location>
</feature>
<evidence type="ECO:0000256" key="7">
    <source>
        <dbReference type="SAM" id="Phobius"/>
    </source>
</evidence>
<dbReference type="InterPro" id="IPR003660">
    <property type="entry name" value="HAMP_dom"/>
</dbReference>
<dbReference type="PANTHER" id="PTHR32089:SF112">
    <property type="entry name" value="LYSOZYME-LIKE PROTEIN-RELATED"/>
    <property type="match status" value="1"/>
</dbReference>
<dbReference type="EMBL" id="JBHSMJ010000006">
    <property type="protein sequence ID" value="MFC5447345.1"/>
    <property type="molecule type" value="Genomic_DNA"/>
</dbReference>
<gene>
    <name evidence="10" type="ORF">ACFPOG_03680</name>
</gene>
<dbReference type="InterPro" id="IPR024478">
    <property type="entry name" value="HlyB_4HB_MCP"/>
</dbReference>
<sequence length="580" mass="62212">MRMTIGQKLFSCFSFVLILLMAVAAVGFTGMRTMDGNATFITSNWIPSLTRMNQMNYQVQHLSAISYALVLEMDDNKMASLAKNEQQAISNIEEDLAKYEELMVLDDPQTAPIDQKAVNEFKTKWSDYKKLITDFSQFGSSIDIVKGAGAQADKTISLLHQVEDANTEMQSSLDALMKINVEGSTNEGVQAKHTASTRHGFLIVISAAALIITIGLALFMTKIISKPLGRLTAGFERIANGDLIVESIIVKGKDEIAQLAESFNRMKDNLRSLILGLMQTSELLAASSQQLTASAEQTSQAVGHVAQIAETLSSGTDEQTRSVQDSVTAVSDISHGVNQIADNCREASAYALESSSKADEGNLAIASSIEQMNSIQTIMNQLAETIKALGGSSQEIGEISVLISGISAQTNLLALNAAIEAARAGEHGKGFAVVADEVRKLAEQSTSSAEKITKLIAAIQREMNQAVNDMALGTSEVHKGIETIHVAQDSFDQIQRSIHTVTSQIQKVTQASEEMASHTQVVTASFDTILAVTNANAAGTQNVSAATEQQLASMQEITSSSNALSSMATELQENISMFKV</sequence>
<dbReference type="Pfam" id="PF00015">
    <property type="entry name" value="MCPsignal"/>
    <property type="match status" value="1"/>
</dbReference>
<dbReference type="Pfam" id="PF12729">
    <property type="entry name" value="4HB_MCP_1"/>
    <property type="match status" value="1"/>
</dbReference>
<keyword evidence="4 6" id="KW-0807">Transducer</keyword>
<evidence type="ECO:0000256" key="3">
    <source>
        <dbReference type="ARBA" id="ARBA00023136"/>
    </source>
</evidence>
<feature type="transmembrane region" description="Helical" evidence="7">
    <location>
        <begin position="200"/>
        <end position="220"/>
    </location>
</feature>
<comment type="caution">
    <text evidence="10">The sequence shown here is derived from an EMBL/GenBank/DDBJ whole genome shotgun (WGS) entry which is preliminary data.</text>
</comment>
<dbReference type="PANTHER" id="PTHR32089">
    <property type="entry name" value="METHYL-ACCEPTING CHEMOTAXIS PROTEIN MCPB"/>
    <property type="match status" value="1"/>
</dbReference>
<keyword evidence="2" id="KW-1003">Cell membrane</keyword>
<keyword evidence="7" id="KW-0812">Transmembrane</keyword>
<evidence type="ECO:0000259" key="9">
    <source>
        <dbReference type="PROSITE" id="PS50885"/>
    </source>
</evidence>
<dbReference type="Gene3D" id="1.10.287.950">
    <property type="entry name" value="Methyl-accepting chemotaxis protein"/>
    <property type="match status" value="1"/>
</dbReference>
<dbReference type="Proteomes" id="UP001596044">
    <property type="component" value="Unassembled WGS sequence"/>
</dbReference>
<dbReference type="InterPro" id="IPR004089">
    <property type="entry name" value="MCPsignal_dom"/>
</dbReference>
<dbReference type="Pfam" id="PF00672">
    <property type="entry name" value="HAMP"/>
    <property type="match status" value="1"/>
</dbReference>
<dbReference type="CDD" id="cd11386">
    <property type="entry name" value="MCP_signal"/>
    <property type="match status" value="1"/>
</dbReference>
<evidence type="ECO:0000313" key="11">
    <source>
        <dbReference type="Proteomes" id="UP001596044"/>
    </source>
</evidence>
<evidence type="ECO:0000256" key="6">
    <source>
        <dbReference type="PROSITE-ProRule" id="PRU00284"/>
    </source>
</evidence>
<dbReference type="SMART" id="SM00283">
    <property type="entry name" value="MA"/>
    <property type="match status" value="1"/>
</dbReference>
<evidence type="ECO:0000256" key="5">
    <source>
        <dbReference type="ARBA" id="ARBA00029447"/>
    </source>
</evidence>
<dbReference type="RefSeq" id="WP_270884728.1">
    <property type="nucleotide sequence ID" value="NZ_JAQFVF010000078.1"/>
</dbReference>
<keyword evidence="11" id="KW-1185">Reference proteome</keyword>
<dbReference type="Gene3D" id="6.10.340.10">
    <property type="match status" value="1"/>
</dbReference>
<reference evidence="11" key="1">
    <citation type="journal article" date="2019" name="Int. J. Syst. Evol. Microbiol.">
        <title>The Global Catalogue of Microorganisms (GCM) 10K type strain sequencing project: providing services to taxonomists for standard genome sequencing and annotation.</title>
        <authorList>
            <consortium name="The Broad Institute Genomics Platform"/>
            <consortium name="The Broad Institute Genome Sequencing Center for Infectious Disease"/>
            <person name="Wu L."/>
            <person name="Ma J."/>
        </authorList>
    </citation>
    <scope>NUCLEOTIDE SEQUENCE [LARGE SCALE GENOMIC DNA]</scope>
    <source>
        <strain evidence="11">KACC 11904</strain>
    </source>
</reference>
<protein>
    <submittedName>
        <fullName evidence="10">Methyl-accepting chemotaxis protein</fullName>
    </submittedName>
</protein>
<dbReference type="PROSITE" id="PS50111">
    <property type="entry name" value="CHEMOTAXIS_TRANSDUC_2"/>
    <property type="match status" value="1"/>
</dbReference>
<evidence type="ECO:0000259" key="8">
    <source>
        <dbReference type="PROSITE" id="PS50111"/>
    </source>
</evidence>
<evidence type="ECO:0000313" key="10">
    <source>
        <dbReference type="EMBL" id="MFC5447345.1"/>
    </source>
</evidence>
<keyword evidence="3 7" id="KW-0472">Membrane</keyword>
<dbReference type="PROSITE" id="PS50885">
    <property type="entry name" value="HAMP"/>
    <property type="match status" value="1"/>
</dbReference>